<dbReference type="InterPro" id="IPR001117">
    <property type="entry name" value="Cu-oxidase_2nd"/>
</dbReference>
<dbReference type="InterPro" id="IPR002355">
    <property type="entry name" value="Cu_oxidase_Cu_BS"/>
</dbReference>
<dbReference type="GO" id="GO:0048046">
    <property type="term" value="C:apoplast"/>
    <property type="evidence" value="ECO:0007669"/>
    <property type="project" value="UniProtKB-SubCell"/>
</dbReference>
<gene>
    <name evidence="15" type="primary">LOC108983274</name>
</gene>
<dbReference type="SUPFAM" id="SSF49503">
    <property type="entry name" value="Cupredoxins"/>
    <property type="match status" value="3"/>
</dbReference>
<dbReference type="InterPro" id="IPR034289">
    <property type="entry name" value="CuRO_3_LCC"/>
</dbReference>
<dbReference type="InterPro" id="IPR033138">
    <property type="entry name" value="Cu_oxidase_CS"/>
</dbReference>
<dbReference type="InterPro" id="IPR034285">
    <property type="entry name" value="CuRO_2_LCC"/>
</dbReference>
<dbReference type="GeneID" id="108983274"/>
<feature type="chain" id="PRO_5043056753" description="Laccase" evidence="13">
    <location>
        <begin position="24"/>
        <end position="573"/>
    </location>
</feature>
<dbReference type="GO" id="GO:0016491">
    <property type="term" value="F:oxidoreductase activity"/>
    <property type="evidence" value="ECO:0000318"/>
    <property type="project" value="GO_Central"/>
</dbReference>
<reference evidence="15" key="1">
    <citation type="submission" date="2025-08" db="UniProtKB">
        <authorList>
            <consortium name="RefSeq"/>
        </authorList>
    </citation>
    <scope>IDENTIFICATION</scope>
    <source>
        <tissue evidence="15">Leaves</tissue>
    </source>
</reference>
<evidence type="ECO:0000256" key="12">
    <source>
        <dbReference type="ARBA" id="ARBA00023185"/>
    </source>
</evidence>
<dbReference type="KEGG" id="jre:108983274"/>
<sequence length="573" mass="63561">MELSKIGLCLGFLFFVFLHGVLADCSTATRKVHRYNFSLRETSFTRLCTTKRMLTVNGQWPGPKIQVCKGDTAFVHVHNAGKYGVTIHWHGVKQPRNPWSDGPENVTQCPIQPGKSFTYEVTFSDEEGTVWWHAHSDWSRATVHGAIVVLPSNGTTYPFRKPDAEKVLVLGEWYNGDLKEIIYNATETGAAPVESNAYTINGQPGFPNKCSKETTYRLLVQHGKTYLIRLINAVMNEEMFFGIANHTLRVVAQDGAYIKPITTNYIMTSPGQTMDILITANQPPSYYYIAASPFFDAGSIATYDSSNTSAILEYTGIFAPPASPPYPSLPNIRDRAAADKFTNRIRALASRAHPINVPKKIDKKLFMTVSLNQILCPGATCGGPDGNRLSSSLNNISFATSTIDILQAYYRSLPGVFTKDFPDRPPYVFNYTGDVGNNTLYTYQGTNVTMINYGAAVEIVFQGTNVESGEFHPMHLHGYSFYSVGTGYGNYDETTSPKTYNLKDPPEVNTVGLPRNGWVAIRFIANNPGVWFLHCHLERHASWGMGTVLIVKNGPTKETSIRPPPPNMPRCSN</sequence>
<keyword evidence="14" id="KW-1185">Reference proteome</keyword>
<protein>
    <recommendedName>
        <fullName evidence="4 13">Laccase</fullName>
        <ecNumber evidence="4 13">1.10.3.2</ecNumber>
    </recommendedName>
    <alternativeName>
        <fullName evidence="13">Benzenediol:oxygen oxidoreductase</fullName>
    </alternativeName>
    <alternativeName>
        <fullName evidence="13">Diphenol oxidase</fullName>
    </alternativeName>
    <alternativeName>
        <fullName evidence="13">Urishiol oxidase</fullName>
    </alternativeName>
</protein>
<comment type="catalytic activity">
    <reaction evidence="1 13">
        <text>4 hydroquinone + O2 = 4 benzosemiquinone + 2 H2O</text>
        <dbReference type="Rhea" id="RHEA:11276"/>
        <dbReference type="ChEBI" id="CHEBI:15377"/>
        <dbReference type="ChEBI" id="CHEBI:15379"/>
        <dbReference type="ChEBI" id="CHEBI:17594"/>
        <dbReference type="ChEBI" id="CHEBI:17977"/>
        <dbReference type="EC" id="1.10.3.2"/>
    </reaction>
</comment>
<dbReference type="InterPro" id="IPR011707">
    <property type="entry name" value="Cu-oxidase-like_N"/>
</dbReference>
<evidence type="ECO:0000256" key="4">
    <source>
        <dbReference type="ARBA" id="ARBA00012297"/>
    </source>
</evidence>
<evidence type="ECO:0000256" key="11">
    <source>
        <dbReference type="ARBA" id="ARBA00023180"/>
    </source>
</evidence>
<evidence type="ECO:0000256" key="5">
    <source>
        <dbReference type="ARBA" id="ARBA00022523"/>
    </source>
</evidence>
<dbReference type="NCBIfam" id="TIGR03389">
    <property type="entry name" value="laccase"/>
    <property type="match status" value="1"/>
</dbReference>
<evidence type="ECO:0000256" key="3">
    <source>
        <dbReference type="ARBA" id="ARBA00010609"/>
    </source>
</evidence>
<keyword evidence="9 13" id="KW-0560">Oxidoreductase</keyword>
<evidence type="ECO:0000256" key="1">
    <source>
        <dbReference type="ARBA" id="ARBA00000349"/>
    </source>
</evidence>
<evidence type="ECO:0000256" key="13">
    <source>
        <dbReference type="RuleBase" id="RU361119"/>
    </source>
</evidence>
<keyword evidence="7 13" id="KW-0479">Metal-binding</keyword>
<dbReference type="AlphaFoldDB" id="A0A2I4DTD5"/>
<feature type="signal peptide" evidence="13">
    <location>
        <begin position="1"/>
        <end position="23"/>
    </location>
</feature>
<dbReference type="Gramene" id="Jr06_00960_p1">
    <property type="protein sequence ID" value="cds.Jr06_00960_p1"/>
    <property type="gene ID" value="Jr06_00960"/>
</dbReference>
<keyword evidence="10 13" id="KW-0186">Copper</keyword>
<organism evidence="14 15">
    <name type="scientific">Juglans regia</name>
    <name type="common">English walnut</name>
    <dbReference type="NCBI Taxonomy" id="51240"/>
    <lineage>
        <taxon>Eukaryota</taxon>
        <taxon>Viridiplantae</taxon>
        <taxon>Streptophyta</taxon>
        <taxon>Embryophyta</taxon>
        <taxon>Tracheophyta</taxon>
        <taxon>Spermatophyta</taxon>
        <taxon>Magnoliopsida</taxon>
        <taxon>eudicotyledons</taxon>
        <taxon>Gunneridae</taxon>
        <taxon>Pentapetalae</taxon>
        <taxon>rosids</taxon>
        <taxon>fabids</taxon>
        <taxon>Fagales</taxon>
        <taxon>Juglandaceae</taxon>
        <taxon>Juglans</taxon>
    </lineage>
</organism>
<dbReference type="GO" id="GO:0046274">
    <property type="term" value="P:lignin catabolic process"/>
    <property type="evidence" value="ECO:0007669"/>
    <property type="project" value="UniProtKB-KW"/>
</dbReference>
<dbReference type="Gene3D" id="2.60.40.420">
    <property type="entry name" value="Cupredoxins - blue copper proteins"/>
    <property type="match status" value="3"/>
</dbReference>
<dbReference type="PROSITE" id="PS00080">
    <property type="entry name" value="MULTICOPPER_OXIDASE2"/>
    <property type="match status" value="1"/>
</dbReference>
<comment type="function">
    <text evidence="13">Lignin degradation and detoxification of lignin-derived products.</text>
</comment>
<dbReference type="Proteomes" id="UP000235220">
    <property type="component" value="Chromosome 6"/>
</dbReference>
<comment type="cofactor">
    <cofactor evidence="13">
        <name>Cu cation</name>
        <dbReference type="ChEBI" id="CHEBI:23378"/>
    </cofactor>
    <text evidence="13">Binds 4 Cu cations per monomer.</text>
</comment>
<dbReference type="CDD" id="cd13875">
    <property type="entry name" value="CuRO_2_LCC_plant"/>
    <property type="match status" value="1"/>
</dbReference>
<evidence type="ECO:0000313" key="14">
    <source>
        <dbReference type="Proteomes" id="UP000235220"/>
    </source>
</evidence>
<dbReference type="InterPro" id="IPR008972">
    <property type="entry name" value="Cupredoxin"/>
</dbReference>
<evidence type="ECO:0000256" key="10">
    <source>
        <dbReference type="ARBA" id="ARBA00023008"/>
    </source>
</evidence>
<evidence type="ECO:0000256" key="8">
    <source>
        <dbReference type="ARBA" id="ARBA00022737"/>
    </source>
</evidence>
<comment type="subcellular location">
    <subcellularLocation>
        <location evidence="2 13">Secreted</location>
        <location evidence="2 13">Extracellular space</location>
        <location evidence="2 13">Apoplast</location>
    </subcellularLocation>
</comment>
<dbReference type="OrthoDB" id="2121828at2759"/>
<dbReference type="GO" id="GO:0005507">
    <property type="term" value="F:copper ion binding"/>
    <property type="evidence" value="ECO:0007669"/>
    <property type="project" value="InterPro"/>
</dbReference>
<dbReference type="PROSITE" id="PS00079">
    <property type="entry name" value="MULTICOPPER_OXIDASE1"/>
    <property type="match status" value="1"/>
</dbReference>
<dbReference type="GO" id="GO:0052716">
    <property type="term" value="F:hydroquinone:oxygen oxidoreductase activity"/>
    <property type="evidence" value="ECO:0007669"/>
    <property type="project" value="UniProtKB-EC"/>
</dbReference>
<evidence type="ECO:0000256" key="2">
    <source>
        <dbReference type="ARBA" id="ARBA00004271"/>
    </source>
</evidence>
<keyword evidence="6 13" id="KW-0964">Secreted</keyword>
<dbReference type="PANTHER" id="PTHR11709">
    <property type="entry name" value="MULTI-COPPER OXIDASE"/>
    <property type="match status" value="1"/>
</dbReference>
<accession>A0A2I4DTD5</accession>
<evidence type="ECO:0000256" key="6">
    <source>
        <dbReference type="ARBA" id="ARBA00022525"/>
    </source>
</evidence>
<dbReference type="InterPro" id="IPR011706">
    <property type="entry name" value="Cu-oxidase_C"/>
</dbReference>
<keyword evidence="12 13" id="KW-0439">Lignin degradation</keyword>
<evidence type="ECO:0000256" key="9">
    <source>
        <dbReference type="ARBA" id="ARBA00023002"/>
    </source>
</evidence>
<proteinExistence type="inferred from homology"/>
<name>A0A2I4DTD5_JUGRE</name>
<dbReference type="InterPro" id="IPR034288">
    <property type="entry name" value="CuRO_1_LCC"/>
</dbReference>
<comment type="similarity">
    <text evidence="3 13">Belongs to the multicopper oxidase family.</text>
</comment>
<keyword evidence="13" id="KW-0732">Signal</keyword>
<dbReference type="CDD" id="cd13849">
    <property type="entry name" value="CuRO_1_LCC_plant"/>
    <property type="match status" value="1"/>
</dbReference>
<dbReference type="Pfam" id="PF00394">
    <property type="entry name" value="Cu-oxidase"/>
    <property type="match status" value="1"/>
</dbReference>
<dbReference type="Pfam" id="PF07732">
    <property type="entry name" value="Cu-oxidase_3"/>
    <property type="match status" value="1"/>
</dbReference>
<keyword evidence="11" id="KW-0325">Glycoprotein</keyword>
<evidence type="ECO:0000313" key="15">
    <source>
        <dbReference type="RefSeq" id="XP_018810403.1"/>
    </source>
</evidence>
<dbReference type="Pfam" id="PF07731">
    <property type="entry name" value="Cu-oxidase_2"/>
    <property type="match status" value="1"/>
</dbReference>
<dbReference type="InterPro" id="IPR017761">
    <property type="entry name" value="Laccase"/>
</dbReference>
<dbReference type="PANTHER" id="PTHR11709:SF410">
    <property type="entry name" value="LACCASE"/>
    <property type="match status" value="1"/>
</dbReference>
<dbReference type="RefSeq" id="XP_018810403.1">
    <property type="nucleotide sequence ID" value="XM_018954858.2"/>
</dbReference>
<keyword evidence="5 13" id="KW-0052">Apoplast</keyword>
<keyword evidence="8 13" id="KW-0677">Repeat</keyword>
<dbReference type="CDD" id="cd13897">
    <property type="entry name" value="CuRO_3_LCC_plant"/>
    <property type="match status" value="1"/>
</dbReference>
<dbReference type="InterPro" id="IPR045087">
    <property type="entry name" value="Cu-oxidase_fam"/>
</dbReference>
<evidence type="ECO:0000256" key="7">
    <source>
        <dbReference type="ARBA" id="ARBA00022723"/>
    </source>
</evidence>
<dbReference type="EC" id="1.10.3.2" evidence="4 13"/>